<dbReference type="AlphaFoldDB" id="A0A074Y4V1"/>
<evidence type="ECO:0000313" key="1">
    <source>
        <dbReference type="EMBL" id="KEQ92818.1"/>
    </source>
</evidence>
<dbReference type="RefSeq" id="XP_013341423.1">
    <property type="nucleotide sequence ID" value="XM_013485969.1"/>
</dbReference>
<gene>
    <name evidence="1" type="ORF">AUEXF2481DRAFT_81855</name>
</gene>
<accession>A0A074Y4V1</accession>
<proteinExistence type="predicted"/>
<sequence length="111" mass="12499">MSKYLKDLVVSLTDSTIAFDDTIIAIGIEELNAKGFVNLPDSEFPVIPKFELKAEEHLTGAFIRKARGWEPVVSSIHLILRPRVWKNISTEDYDLVTPALKLASRILDAFK</sequence>
<protein>
    <submittedName>
        <fullName evidence="1">Uncharacterized protein</fullName>
    </submittedName>
</protein>
<dbReference type="STRING" id="1043005.A0A074Y4V1"/>
<reference evidence="1 2" key="1">
    <citation type="journal article" date="2014" name="BMC Genomics">
        <title>Genome sequencing of four Aureobasidium pullulans varieties: biotechnological potential, stress tolerance, and description of new species.</title>
        <authorList>
            <person name="Gostin Ar C."/>
            <person name="Ohm R.A."/>
            <person name="Kogej T."/>
            <person name="Sonjak S."/>
            <person name="Turk M."/>
            <person name="Zajc J."/>
            <person name="Zalar P."/>
            <person name="Grube M."/>
            <person name="Sun H."/>
            <person name="Han J."/>
            <person name="Sharma A."/>
            <person name="Chiniquy J."/>
            <person name="Ngan C.Y."/>
            <person name="Lipzen A."/>
            <person name="Barry K."/>
            <person name="Grigoriev I.V."/>
            <person name="Gunde-Cimerman N."/>
        </authorList>
    </citation>
    <scope>NUCLEOTIDE SEQUENCE [LARGE SCALE GENOMIC DNA]</scope>
    <source>
        <strain evidence="1 2">EXF-2481</strain>
    </source>
</reference>
<keyword evidence="2" id="KW-1185">Reference proteome</keyword>
<dbReference type="EMBL" id="KL584768">
    <property type="protein sequence ID" value="KEQ92818.1"/>
    <property type="molecule type" value="Genomic_DNA"/>
</dbReference>
<dbReference type="Proteomes" id="UP000030641">
    <property type="component" value="Unassembled WGS sequence"/>
</dbReference>
<dbReference type="OrthoDB" id="10254945at2759"/>
<evidence type="ECO:0000313" key="2">
    <source>
        <dbReference type="Proteomes" id="UP000030641"/>
    </source>
</evidence>
<organism evidence="1 2">
    <name type="scientific">Aureobasidium subglaciale (strain EXF-2481)</name>
    <name type="common">Aureobasidium pullulans var. subglaciale</name>
    <dbReference type="NCBI Taxonomy" id="1043005"/>
    <lineage>
        <taxon>Eukaryota</taxon>
        <taxon>Fungi</taxon>
        <taxon>Dikarya</taxon>
        <taxon>Ascomycota</taxon>
        <taxon>Pezizomycotina</taxon>
        <taxon>Dothideomycetes</taxon>
        <taxon>Dothideomycetidae</taxon>
        <taxon>Dothideales</taxon>
        <taxon>Saccotheciaceae</taxon>
        <taxon>Aureobasidium</taxon>
    </lineage>
</organism>
<dbReference type="InParanoid" id="A0A074Y4V1"/>
<dbReference type="HOGENOM" id="CLU_2176931_0_0_1"/>
<dbReference type="GeneID" id="25371670"/>
<name>A0A074Y4V1_AURSE</name>